<dbReference type="GO" id="GO:0003746">
    <property type="term" value="F:translation elongation factor activity"/>
    <property type="evidence" value="ECO:0007669"/>
    <property type="project" value="UniProtKB-UniRule"/>
</dbReference>
<dbReference type="FunFam" id="2.40.50.140:FF:000009">
    <property type="entry name" value="Elongation factor P"/>
    <property type="match status" value="1"/>
</dbReference>
<reference evidence="12 13" key="2">
    <citation type="submission" date="2010-03" db="EMBL/GenBank/DDBJ databases">
        <authorList>
            <person name="Pajon A."/>
        </authorList>
    </citation>
    <scope>NUCLEOTIDE SEQUENCE [LARGE SCALE GENOMIC DNA]</scope>
    <source>
        <strain evidence="12 13">SGP1</strain>
    </source>
</reference>
<protein>
    <recommendedName>
        <fullName evidence="7 8">Elongation factor P</fullName>
        <shortName evidence="7">EF-P</shortName>
    </recommendedName>
</protein>
<reference evidence="13" key="1">
    <citation type="submission" date="2010-03" db="EMBL/GenBank/DDBJ databases">
        <title>The genome sequence of Synergistetes sp. SGP1.</title>
        <authorList>
            <consortium name="metaHIT consortium -- http://www.metahit.eu/"/>
            <person name="Pajon A."/>
            <person name="Turner K."/>
            <person name="Parkhill J."/>
            <person name="Wade W."/>
            <person name="Vartoukian S."/>
        </authorList>
    </citation>
    <scope>NUCLEOTIDE SEQUENCE [LARGE SCALE GENOMIC DNA]</scope>
    <source>
        <strain evidence="13">SGP1</strain>
    </source>
</reference>
<organism evidence="12 13">
    <name type="scientific">Fretibacterium fastidiosum</name>
    <dbReference type="NCBI Taxonomy" id="651822"/>
    <lineage>
        <taxon>Bacteria</taxon>
        <taxon>Thermotogati</taxon>
        <taxon>Synergistota</taxon>
        <taxon>Synergistia</taxon>
        <taxon>Synergistales</taxon>
        <taxon>Aminobacteriaceae</taxon>
        <taxon>Fretibacterium</taxon>
    </lineage>
</organism>
<dbReference type="Pfam" id="PF09285">
    <property type="entry name" value="Elong-fact-P_C"/>
    <property type="match status" value="1"/>
</dbReference>
<dbReference type="FunFam" id="2.30.30.30:FF:000003">
    <property type="entry name" value="Elongation factor P"/>
    <property type="match status" value="1"/>
</dbReference>
<dbReference type="KEGG" id="sbr:SY1_07190"/>
<sequence length="190" mass="21372">MAQVVDTTDFYVGLKFRWQDGIWEIVDYDHHKMGRGGAVVRTKLRNVETGSTVENSFKPGEKFERIIYEEKPAQYSYRDGEDYVFMDLATYDQMTLSPKVLGEAAKYLVDDLEIQLEFFEGKVMGIELPKSVTLKVTDTPPSFKGDTVTGGGKPATLETGLVVTVPVFIEPGEEIVVDTRTGLYLERAKK</sequence>
<dbReference type="EMBL" id="FP929056">
    <property type="protein sequence ID" value="CBL28060.1"/>
    <property type="molecule type" value="Genomic_DNA"/>
</dbReference>
<dbReference type="InterPro" id="IPR020599">
    <property type="entry name" value="Transl_elong_fac_P/YeiP"/>
</dbReference>
<dbReference type="Proteomes" id="UP000008957">
    <property type="component" value="Chromosome"/>
</dbReference>
<evidence type="ECO:0000256" key="6">
    <source>
        <dbReference type="ARBA" id="ARBA00022917"/>
    </source>
</evidence>
<dbReference type="AlphaFoldDB" id="A0AB94IW98"/>
<dbReference type="GO" id="GO:0043043">
    <property type="term" value="P:peptide biosynthetic process"/>
    <property type="evidence" value="ECO:0007669"/>
    <property type="project" value="InterPro"/>
</dbReference>
<dbReference type="InterPro" id="IPR008991">
    <property type="entry name" value="Translation_prot_SH3-like_sf"/>
</dbReference>
<dbReference type="Gene3D" id="2.30.30.30">
    <property type="match status" value="1"/>
</dbReference>
<dbReference type="CDD" id="cd04470">
    <property type="entry name" value="S1_EF-P_repeat_1"/>
    <property type="match status" value="1"/>
</dbReference>
<dbReference type="PIRSF" id="PIRSF005901">
    <property type="entry name" value="EF-P"/>
    <property type="match status" value="1"/>
</dbReference>
<dbReference type="PROSITE" id="PS01275">
    <property type="entry name" value="EFP"/>
    <property type="match status" value="1"/>
</dbReference>
<evidence type="ECO:0000313" key="12">
    <source>
        <dbReference type="EMBL" id="CBL28060.1"/>
    </source>
</evidence>
<dbReference type="SMART" id="SM01185">
    <property type="entry name" value="EFP"/>
    <property type="match status" value="1"/>
</dbReference>
<dbReference type="InterPro" id="IPR013185">
    <property type="entry name" value="Transl_elong_KOW-like"/>
</dbReference>
<dbReference type="InterPro" id="IPR012340">
    <property type="entry name" value="NA-bd_OB-fold"/>
</dbReference>
<feature type="domain" description="Elongation factor P C-terminal" evidence="10">
    <location>
        <begin position="132"/>
        <end position="187"/>
    </location>
</feature>
<keyword evidence="4 7" id="KW-0963">Cytoplasm</keyword>
<evidence type="ECO:0000256" key="4">
    <source>
        <dbReference type="ARBA" id="ARBA00022490"/>
    </source>
</evidence>
<dbReference type="InterPro" id="IPR013852">
    <property type="entry name" value="Transl_elong_P/YeiP_CS"/>
</dbReference>
<dbReference type="InterPro" id="IPR014722">
    <property type="entry name" value="Rib_uL2_dom2"/>
</dbReference>
<evidence type="ECO:0000256" key="2">
    <source>
        <dbReference type="ARBA" id="ARBA00004815"/>
    </source>
</evidence>
<dbReference type="SUPFAM" id="SSF50249">
    <property type="entry name" value="Nucleic acid-binding proteins"/>
    <property type="match status" value="2"/>
</dbReference>
<dbReference type="HAMAP" id="MF_00141">
    <property type="entry name" value="EF_P"/>
    <property type="match status" value="1"/>
</dbReference>
<dbReference type="PANTHER" id="PTHR30053:SF12">
    <property type="entry name" value="ELONGATION FACTOR P (EF-P) FAMILY PROTEIN"/>
    <property type="match status" value="1"/>
</dbReference>
<dbReference type="Gene3D" id="2.40.50.140">
    <property type="entry name" value="Nucleic acid-binding proteins"/>
    <property type="match status" value="2"/>
</dbReference>
<dbReference type="SMART" id="SM00841">
    <property type="entry name" value="Elong-fact-P_C"/>
    <property type="match status" value="1"/>
</dbReference>
<dbReference type="InterPro" id="IPR015365">
    <property type="entry name" value="Elong-fact-P_C"/>
</dbReference>
<evidence type="ECO:0000256" key="7">
    <source>
        <dbReference type="HAMAP-Rule" id="MF_00141"/>
    </source>
</evidence>
<dbReference type="NCBIfam" id="NF001810">
    <property type="entry name" value="PRK00529.1"/>
    <property type="match status" value="1"/>
</dbReference>
<dbReference type="FunFam" id="2.40.50.140:FF:000004">
    <property type="entry name" value="Elongation factor P"/>
    <property type="match status" value="1"/>
</dbReference>
<gene>
    <name evidence="7" type="primary">efp</name>
    <name evidence="12" type="ORF">SY1_07190</name>
</gene>
<dbReference type="InterPro" id="IPR011768">
    <property type="entry name" value="Transl_elongation_fac_P"/>
</dbReference>
<comment type="pathway">
    <text evidence="2 7">Protein biosynthesis; polypeptide chain elongation.</text>
</comment>
<dbReference type="Pfam" id="PF08207">
    <property type="entry name" value="EFP_N"/>
    <property type="match status" value="1"/>
</dbReference>
<comment type="similarity">
    <text evidence="3 7 9">Belongs to the elongation factor P family.</text>
</comment>
<evidence type="ECO:0000256" key="9">
    <source>
        <dbReference type="RuleBase" id="RU004389"/>
    </source>
</evidence>
<dbReference type="PANTHER" id="PTHR30053">
    <property type="entry name" value="ELONGATION FACTOR P"/>
    <property type="match status" value="1"/>
</dbReference>
<comment type="subcellular location">
    <subcellularLocation>
        <location evidence="1 7">Cytoplasm</location>
    </subcellularLocation>
</comment>
<evidence type="ECO:0000256" key="8">
    <source>
        <dbReference type="NCBIfam" id="TIGR00038"/>
    </source>
</evidence>
<proteinExistence type="inferred from homology"/>
<dbReference type="NCBIfam" id="TIGR00038">
    <property type="entry name" value="efp"/>
    <property type="match status" value="1"/>
</dbReference>
<evidence type="ECO:0000259" key="10">
    <source>
        <dbReference type="SMART" id="SM00841"/>
    </source>
</evidence>
<dbReference type="Pfam" id="PF01132">
    <property type="entry name" value="EFP"/>
    <property type="match status" value="1"/>
</dbReference>
<evidence type="ECO:0000259" key="11">
    <source>
        <dbReference type="SMART" id="SM01185"/>
    </source>
</evidence>
<keyword evidence="6 7" id="KW-0648">Protein biosynthesis</keyword>
<evidence type="ECO:0000256" key="1">
    <source>
        <dbReference type="ARBA" id="ARBA00004496"/>
    </source>
</evidence>
<keyword evidence="5 7" id="KW-0251">Elongation factor</keyword>
<accession>A0AB94IW98</accession>
<dbReference type="SUPFAM" id="SSF50104">
    <property type="entry name" value="Translation proteins SH3-like domain"/>
    <property type="match status" value="1"/>
</dbReference>
<dbReference type="InterPro" id="IPR001059">
    <property type="entry name" value="Transl_elong_P/YeiP_cen"/>
</dbReference>
<feature type="domain" description="Translation elongation factor P/YeiP central" evidence="11">
    <location>
        <begin position="70"/>
        <end position="124"/>
    </location>
</feature>
<evidence type="ECO:0000256" key="5">
    <source>
        <dbReference type="ARBA" id="ARBA00022768"/>
    </source>
</evidence>
<keyword evidence="13" id="KW-1185">Reference proteome</keyword>
<evidence type="ECO:0000256" key="3">
    <source>
        <dbReference type="ARBA" id="ARBA00009479"/>
    </source>
</evidence>
<dbReference type="CDD" id="cd05794">
    <property type="entry name" value="S1_EF-P_repeat_2"/>
    <property type="match status" value="1"/>
</dbReference>
<comment type="function">
    <text evidence="7">Involved in peptide bond synthesis. Stimulates efficient translation and peptide-bond synthesis on native or reconstituted 70S ribosomes in vitro. Probably functions indirectly by altering the affinity of the ribosome for aminoacyl-tRNA, thus increasing their reactivity as acceptors for peptidyl transferase.</text>
</comment>
<dbReference type="RefSeq" id="WP_015556207.1">
    <property type="nucleotide sequence ID" value="NC_021038.1"/>
</dbReference>
<dbReference type="GO" id="GO:0005829">
    <property type="term" value="C:cytosol"/>
    <property type="evidence" value="ECO:0007669"/>
    <property type="project" value="UniProtKB-ARBA"/>
</dbReference>
<name>A0AB94IW98_9BACT</name>
<evidence type="ECO:0000313" key="13">
    <source>
        <dbReference type="Proteomes" id="UP000008957"/>
    </source>
</evidence>